<sequence length="253" mass="29624">MIKFFKKIRYDLMEKNKTGKYFKYAVGEIVLVVIGILIALQINNWNEEKKGKAELNQYLLSLKENIKGDIKVLDSLIKKREVIVAYCKKEQLNFLNKTFDFNDTRYALYSYRDFYFKPNTSAYDGLKNSPYLGKLNGSDLNNLIIDYYAKTHQMAEAEKSYNDYVETLEAKMAYDVDRTLMMAYIFMNNDELKATKTTQEEINNVFKDIHDSTAFRNIVSQAVAQEWNIITPYKRGKSIGLHIITEIDKMTDY</sequence>
<keyword evidence="1" id="KW-0472">Membrane</keyword>
<evidence type="ECO:0000313" key="3">
    <source>
        <dbReference type="Proteomes" id="UP001610104"/>
    </source>
</evidence>
<keyword evidence="3" id="KW-1185">Reference proteome</keyword>
<feature type="transmembrane region" description="Helical" evidence="1">
    <location>
        <begin position="21"/>
        <end position="42"/>
    </location>
</feature>
<organism evidence="2 3">
    <name type="scientific">Gaetbulibacter aquiaggeris</name>
    <dbReference type="NCBI Taxonomy" id="1735373"/>
    <lineage>
        <taxon>Bacteria</taxon>
        <taxon>Pseudomonadati</taxon>
        <taxon>Bacteroidota</taxon>
        <taxon>Flavobacteriia</taxon>
        <taxon>Flavobacteriales</taxon>
        <taxon>Flavobacteriaceae</taxon>
        <taxon>Gaetbulibacter</taxon>
    </lineage>
</organism>
<gene>
    <name evidence="2" type="ORF">V8G56_15070</name>
</gene>
<proteinExistence type="predicted"/>
<dbReference type="InterPro" id="IPR045749">
    <property type="entry name" value="DUF6090"/>
</dbReference>
<name>A0ABW7MU32_9FLAO</name>
<evidence type="ECO:0000256" key="1">
    <source>
        <dbReference type="SAM" id="Phobius"/>
    </source>
</evidence>
<keyword evidence="1" id="KW-0812">Transmembrane</keyword>
<dbReference type="Pfam" id="PF19578">
    <property type="entry name" value="DUF6090"/>
    <property type="match status" value="1"/>
</dbReference>
<dbReference type="Proteomes" id="UP001610104">
    <property type="component" value="Unassembled WGS sequence"/>
</dbReference>
<accession>A0ABW7MU32</accession>
<keyword evidence="1" id="KW-1133">Transmembrane helix</keyword>
<evidence type="ECO:0000313" key="2">
    <source>
        <dbReference type="EMBL" id="MFH6770070.1"/>
    </source>
</evidence>
<protein>
    <submittedName>
        <fullName evidence="2">DUF6090 family protein</fullName>
    </submittedName>
</protein>
<comment type="caution">
    <text evidence="2">The sequence shown here is derived from an EMBL/GenBank/DDBJ whole genome shotgun (WGS) entry which is preliminary data.</text>
</comment>
<reference evidence="2 3" key="1">
    <citation type="submission" date="2024-02" db="EMBL/GenBank/DDBJ databases">
        <title>A Gaetbulibacter species isolated from tidal flats and genomic insights of their niches.</title>
        <authorList>
            <person name="Ye Y."/>
        </authorList>
    </citation>
    <scope>NUCLEOTIDE SEQUENCE [LARGE SCALE GENOMIC DNA]</scope>
    <source>
        <strain evidence="2 3">KEM-8</strain>
    </source>
</reference>
<dbReference type="EMBL" id="JBAWKC010000006">
    <property type="protein sequence ID" value="MFH6770070.1"/>
    <property type="molecule type" value="Genomic_DNA"/>
</dbReference>
<dbReference type="RefSeq" id="WP_395439292.1">
    <property type="nucleotide sequence ID" value="NZ_JBAWKC010000006.1"/>
</dbReference>